<dbReference type="Gene3D" id="3.30.420.10">
    <property type="entry name" value="Ribonuclease H-like superfamily/Ribonuclease H"/>
    <property type="match status" value="1"/>
</dbReference>
<feature type="transmembrane region" description="Helical" evidence="2">
    <location>
        <begin position="67"/>
        <end position="89"/>
    </location>
</feature>
<evidence type="ECO:0000313" key="3">
    <source>
        <dbReference type="EMBL" id="KAA8914749.1"/>
    </source>
</evidence>
<feature type="region of interest" description="Disordered" evidence="1">
    <location>
        <begin position="112"/>
        <end position="141"/>
    </location>
</feature>
<name>A0A5J5FBT8_9PEZI</name>
<dbReference type="GO" id="GO:0003676">
    <property type="term" value="F:nucleic acid binding"/>
    <property type="evidence" value="ECO:0007669"/>
    <property type="project" value="InterPro"/>
</dbReference>
<dbReference type="InParanoid" id="A0A5J5FBT8"/>
<reference evidence="3 4" key="1">
    <citation type="submission" date="2019-09" db="EMBL/GenBank/DDBJ databases">
        <title>Draft genome of the ectomycorrhizal ascomycete Sphaerosporella brunnea.</title>
        <authorList>
            <consortium name="DOE Joint Genome Institute"/>
            <person name="Benucci G.M."/>
            <person name="Marozzi G."/>
            <person name="Antonielli L."/>
            <person name="Sanchez S."/>
            <person name="Marco P."/>
            <person name="Wang X."/>
            <person name="Falini L.B."/>
            <person name="Barry K."/>
            <person name="Haridas S."/>
            <person name="Lipzen A."/>
            <person name="Labutti K."/>
            <person name="Grigoriev I.V."/>
            <person name="Murat C."/>
            <person name="Martin F."/>
            <person name="Albertini E."/>
            <person name="Donnini D."/>
            <person name="Bonito G."/>
        </authorList>
    </citation>
    <scope>NUCLEOTIDE SEQUENCE [LARGE SCALE GENOMIC DNA]</scope>
    <source>
        <strain evidence="3 4">Sb_GMNB300</strain>
    </source>
</reference>
<dbReference type="InterPro" id="IPR036397">
    <property type="entry name" value="RNaseH_sf"/>
</dbReference>
<keyword evidence="2" id="KW-0472">Membrane</keyword>
<organism evidence="3 4">
    <name type="scientific">Sphaerosporella brunnea</name>
    <dbReference type="NCBI Taxonomy" id="1250544"/>
    <lineage>
        <taxon>Eukaryota</taxon>
        <taxon>Fungi</taxon>
        <taxon>Dikarya</taxon>
        <taxon>Ascomycota</taxon>
        <taxon>Pezizomycotina</taxon>
        <taxon>Pezizomycetes</taxon>
        <taxon>Pezizales</taxon>
        <taxon>Pyronemataceae</taxon>
        <taxon>Sphaerosporella</taxon>
    </lineage>
</organism>
<proteinExistence type="predicted"/>
<evidence type="ECO:0000256" key="1">
    <source>
        <dbReference type="SAM" id="MobiDB-lite"/>
    </source>
</evidence>
<feature type="transmembrane region" description="Helical" evidence="2">
    <location>
        <begin position="33"/>
        <end position="55"/>
    </location>
</feature>
<keyword evidence="4" id="KW-1185">Reference proteome</keyword>
<dbReference type="EMBL" id="VXIS01000003">
    <property type="protein sequence ID" value="KAA8914749.1"/>
    <property type="molecule type" value="Genomic_DNA"/>
</dbReference>
<dbReference type="AlphaFoldDB" id="A0A5J5FBT8"/>
<comment type="caution">
    <text evidence="3">The sequence shown here is derived from an EMBL/GenBank/DDBJ whole genome shotgun (WGS) entry which is preliminary data.</text>
</comment>
<keyword evidence="2" id="KW-1133">Transmembrane helix</keyword>
<evidence type="ECO:0008006" key="5">
    <source>
        <dbReference type="Google" id="ProtNLM"/>
    </source>
</evidence>
<accession>A0A5J5FBT8</accession>
<protein>
    <recommendedName>
        <fullName evidence="5">RNase H type-1 domain-containing protein</fullName>
    </recommendedName>
</protein>
<dbReference type="Proteomes" id="UP000326924">
    <property type="component" value="Unassembled WGS sequence"/>
</dbReference>
<feature type="compositionally biased region" description="Basic and acidic residues" evidence="1">
    <location>
        <begin position="114"/>
        <end position="132"/>
    </location>
</feature>
<sequence length="171" mass="18073">MALHIAVATAVTIPITMDNAIPMAIHIPVTTAVTIPISIDIAIAIAIPMAIHIAVATEITIPITIDIAIQIAVPVLISIPIPVAIAAPVDRPQDRAEKAILDAGWTTEFRCTPGHKDVAGNEQADKRAKDGANSRSPPEASEVLATTSLAYVARAGTEAKRQDRDRWLAKN</sequence>
<evidence type="ECO:0000256" key="2">
    <source>
        <dbReference type="SAM" id="Phobius"/>
    </source>
</evidence>
<evidence type="ECO:0000313" key="4">
    <source>
        <dbReference type="Proteomes" id="UP000326924"/>
    </source>
</evidence>
<keyword evidence="2" id="KW-0812">Transmembrane</keyword>
<gene>
    <name evidence="3" type="ORF">FN846DRAFT_901830</name>
</gene>